<proteinExistence type="inferred from homology"/>
<evidence type="ECO:0000313" key="5">
    <source>
        <dbReference type="EMBL" id="KKR71544.1"/>
    </source>
</evidence>
<dbReference type="InterPro" id="IPR038152">
    <property type="entry name" value="Carbam_trans_C_sf"/>
</dbReference>
<dbReference type="AlphaFoldDB" id="A0A0G0T3E7"/>
<evidence type="ECO:0000313" key="6">
    <source>
        <dbReference type="Proteomes" id="UP000034664"/>
    </source>
</evidence>
<sequence>MAKLEKDIYILGINESHTATAALLKNGSIICCASEERFTRKKGQWGYPKFAVHYCLQEANITIDAISAVYFGFKNPVTYVPGEKNQPNPYGGIIQAVSPHIKRILLFLVGLSPVFFTLYSFLLKTLYPAIAVATFERSYRKYITRTIGLPLTKIKRMDHHLAHAMSAYYANPAAHKLKNKPVLVITNDGYGDDVCSRIYTVKNNSWIEIASTPNHHSIGLLYQYVTEYLGMKPNEHEYKVMGLAPYASSESATEVKKLFRKLFWVDGLSVKSAIPTLGYYSFLEKNLSKVRFDAIAGGIQACTEELLVELVRNSIERTNIHSIVLGGGVFMNVKANKVINELPGVDSVFVMPSCGDESTAIGAAYYGYKKYCEGHRLKFELKPLSHLYLGPAFDDTSIKKSIVSYVRNKPMSFYKMKYPAKEVAQLLSKGHVVARLAGRMEFGARALGNRSILANPSNPSVIRTINKQIKIRDFWMPFAPVILKKLVNDYLIFPRQNGESPFMMFAFNTTNRAQKDMPAAIHPFDDTARPQILSRQQNPDYYDIVAEFERITGIGALLNTSFNLHGEPIVLSPLDALQTFHKSGLQYLQLGQYIVMKNKSYEK</sequence>
<keyword evidence="2" id="KW-0472">Membrane</keyword>
<dbReference type="GO" id="GO:0016740">
    <property type="term" value="F:transferase activity"/>
    <property type="evidence" value="ECO:0007669"/>
    <property type="project" value="UniProtKB-KW"/>
</dbReference>
<dbReference type="Gene3D" id="3.30.420.40">
    <property type="match status" value="2"/>
</dbReference>
<keyword evidence="2" id="KW-1133">Transmembrane helix</keyword>
<evidence type="ECO:0000259" key="3">
    <source>
        <dbReference type="Pfam" id="PF02543"/>
    </source>
</evidence>
<dbReference type="SUPFAM" id="SSF53067">
    <property type="entry name" value="Actin-like ATPase domain"/>
    <property type="match status" value="1"/>
</dbReference>
<accession>A0A0G0T3E7</accession>
<dbReference type="PANTHER" id="PTHR34847">
    <property type="entry name" value="NODULATION PROTEIN U"/>
    <property type="match status" value="1"/>
</dbReference>
<feature type="domain" description="Carbamoyltransferase C-terminal" evidence="4">
    <location>
        <begin position="424"/>
        <end position="597"/>
    </location>
</feature>
<dbReference type="InterPro" id="IPR003696">
    <property type="entry name" value="Carbtransf_dom"/>
</dbReference>
<dbReference type="Pfam" id="PF02543">
    <property type="entry name" value="Carbam_trans_N"/>
    <property type="match status" value="1"/>
</dbReference>
<dbReference type="Pfam" id="PF16861">
    <property type="entry name" value="Carbam_trans_C"/>
    <property type="match status" value="1"/>
</dbReference>
<protein>
    <submittedName>
        <fullName evidence="5">Carbamoyl transferase</fullName>
    </submittedName>
</protein>
<dbReference type="Gene3D" id="3.90.870.20">
    <property type="entry name" value="Carbamoyltransferase, C-terminal domain"/>
    <property type="match status" value="1"/>
</dbReference>
<dbReference type="EMBL" id="LBZM01000025">
    <property type="protein sequence ID" value="KKR71544.1"/>
    <property type="molecule type" value="Genomic_DNA"/>
</dbReference>
<dbReference type="Proteomes" id="UP000034664">
    <property type="component" value="Unassembled WGS sequence"/>
</dbReference>
<comment type="caution">
    <text evidence="5">The sequence shown here is derived from an EMBL/GenBank/DDBJ whole genome shotgun (WGS) entry which is preliminary data.</text>
</comment>
<dbReference type="InterPro" id="IPR043129">
    <property type="entry name" value="ATPase_NBD"/>
</dbReference>
<feature type="transmembrane region" description="Helical" evidence="2">
    <location>
        <begin position="104"/>
        <end position="122"/>
    </location>
</feature>
<evidence type="ECO:0000256" key="1">
    <source>
        <dbReference type="ARBA" id="ARBA00006129"/>
    </source>
</evidence>
<evidence type="ECO:0000256" key="2">
    <source>
        <dbReference type="SAM" id="Phobius"/>
    </source>
</evidence>
<dbReference type="InterPro" id="IPR051338">
    <property type="entry name" value="NodU/CmcH_Carbamoyltrnsfr"/>
</dbReference>
<name>A0A0G0T3E7_9BACT</name>
<dbReference type="InterPro" id="IPR031730">
    <property type="entry name" value="Carbam_trans_C"/>
</dbReference>
<keyword evidence="5" id="KW-0808">Transferase</keyword>
<dbReference type="PANTHER" id="PTHR34847:SF1">
    <property type="entry name" value="NODULATION PROTEIN U"/>
    <property type="match status" value="1"/>
</dbReference>
<reference evidence="5 6" key="1">
    <citation type="journal article" date="2015" name="Nature">
        <title>rRNA introns, odd ribosomes, and small enigmatic genomes across a large radiation of phyla.</title>
        <authorList>
            <person name="Brown C.T."/>
            <person name="Hug L.A."/>
            <person name="Thomas B.C."/>
            <person name="Sharon I."/>
            <person name="Castelle C.J."/>
            <person name="Singh A."/>
            <person name="Wilkins M.J."/>
            <person name="Williams K.H."/>
            <person name="Banfield J.F."/>
        </authorList>
    </citation>
    <scope>NUCLEOTIDE SEQUENCE [LARGE SCALE GENOMIC DNA]</scope>
</reference>
<dbReference type="PATRIC" id="fig|1618482.3.peg.867"/>
<comment type="similarity">
    <text evidence="1">Belongs to the NodU/CmcH family.</text>
</comment>
<keyword evidence="2" id="KW-0812">Transmembrane</keyword>
<gene>
    <name evidence="5" type="ORF">UU14_C0025G0011</name>
</gene>
<feature type="domain" description="Carbamoyltransferase" evidence="3">
    <location>
        <begin position="10"/>
        <end position="364"/>
    </location>
</feature>
<dbReference type="CDD" id="cd24100">
    <property type="entry name" value="ASKHA_NBD_MJ1051-like_N"/>
    <property type="match status" value="1"/>
</dbReference>
<organism evidence="5 6">
    <name type="scientific">Candidatus Roizmanbacteria bacterium GW2011_GWB1_40_7</name>
    <dbReference type="NCBI Taxonomy" id="1618482"/>
    <lineage>
        <taxon>Bacteria</taxon>
        <taxon>Candidatus Roizmaniibacteriota</taxon>
    </lineage>
</organism>
<evidence type="ECO:0000259" key="4">
    <source>
        <dbReference type="Pfam" id="PF16861"/>
    </source>
</evidence>